<evidence type="ECO:0000313" key="2">
    <source>
        <dbReference type="Proteomes" id="UP000837857"/>
    </source>
</evidence>
<reference evidence="1" key="1">
    <citation type="submission" date="2022-03" db="EMBL/GenBank/DDBJ databases">
        <authorList>
            <person name="Martin H S."/>
        </authorList>
    </citation>
    <scope>NUCLEOTIDE SEQUENCE</scope>
</reference>
<name>A0ABN8IBJ2_9NEOP</name>
<keyword evidence="2" id="KW-1185">Reference proteome</keyword>
<dbReference type="Proteomes" id="UP000837857">
    <property type="component" value="Chromosome 2"/>
</dbReference>
<organism evidence="1 2">
    <name type="scientific">Iphiclides podalirius</name>
    <name type="common">scarce swallowtail</name>
    <dbReference type="NCBI Taxonomy" id="110791"/>
    <lineage>
        <taxon>Eukaryota</taxon>
        <taxon>Metazoa</taxon>
        <taxon>Ecdysozoa</taxon>
        <taxon>Arthropoda</taxon>
        <taxon>Hexapoda</taxon>
        <taxon>Insecta</taxon>
        <taxon>Pterygota</taxon>
        <taxon>Neoptera</taxon>
        <taxon>Endopterygota</taxon>
        <taxon>Lepidoptera</taxon>
        <taxon>Glossata</taxon>
        <taxon>Ditrysia</taxon>
        <taxon>Papilionoidea</taxon>
        <taxon>Papilionidae</taxon>
        <taxon>Papilioninae</taxon>
        <taxon>Iphiclides</taxon>
    </lineage>
</organism>
<protein>
    <submittedName>
        <fullName evidence="1">Uncharacterized protein</fullName>
    </submittedName>
</protein>
<dbReference type="PROSITE" id="PS51257">
    <property type="entry name" value="PROKAR_LIPOPROTEIN"/>
    <property type="match status" value="1"/>
</dbReference>
<accession>A0ABN8IBJ2</accession>
<dbReference type="EMBL" id="OW152814">
    <property type="protein sequence ID" value="CAH2050057.1"/>
    <property type="molecule type" value="Genomic_DNA"/>
</dbReference>
<gene>
    <name evidence="1" type="ORF">IPOD504_LOCUS7210</name>
</gene>
<feature type="non-terminal residue" evidence="1">
    <location>
        <position position="150"/>
    </location>
</feature>
<sequence length="150" mass="15709">MTSKLAARESIRPSSRKLCRAGDFLTGSASIGGCPHYLSYGHWLVLVTSLAAQPIGGADGRRSRRAAVVLAAPSYELCVAHGPPHPAPRARLARILVVGVTPCSPRVCHGAQCAVCECLSSRPCVSATERYTSGAEPVRSLAIESADGRD</sequence>
<proteinExistence type="predicted"/>
<evidence type="ECO:0000313" key="1">
    <source>
        <dbReference type="EMBL" id="CAH2050057.1"/>
    </source>
</evidence>